<evidence type="ECO:0000259" key="3">
    <source>
        <dbReference type="PROSITE" id="PS51186"/>
    </source>
</evidence>
<dbReference type="RefSeq" id="WP_089653568.1">
    <property type="nucleotide sequence ID" value="NZ_FNIZ01000016.1"/>
</dbReference>
<dbReference type="OrthoDB" id="2960094at2"/>
<evidence type="ECO:0000256" key="1">
    <source>
        <dbReference type="ARBA" id="ARBA00022679"/>
    </source>
</evidence>
<dbReference type="STRING" id="240303.SAMN05421677_1169"/>
<dbReference type="EMBL" id="FNIZ01000016">
    <property type="protein sequence ID" value="SDP32128.1"/>
    <property type="molecule type" value="Genomic_DNA"/>
</dbReference>
<name>A0A1H0RT13_HALAD</name>
<accession>A0A1H0RT13</accession>
<dbReference type="CDD" id="cd04301">
    <property type="entry name" value="NAT_SF"/>
    <property type="match status" value="1"/>
</dbReference>
<evidence type="ECO:0000313" key="4">
    <source>
        <dbReference type="EMBL" id="SDP32128.1"/>
    </source>
</evidence>
<reference evidence="5" key="1">
    <citation type="submission" date="2016-10" db="EMBL/GenBank/DDBJ databases">
        <authorList>
            <person name="Varghese N."/>
            <person name="Submissions S."/>
        </authorList>
    </citation>
    <scope>NUCLEOTIDE SEQUENCE [LARGE SCALE GENOMIC DNA]</scope>
    <source>
        <strain evidence="5">CGMCC 1.3703</strain>
    </source>
</reference>
<protein>
    <submittedName>
        <fullName evidence="4">Acetyltransferase (GNAT) family protein</fullName>
    </submittedName>
</protein>
<keyword evidence="1 4" id="KW-0808">Transferase</keyword>
<dbReference type="AlphaFoldDB" id="A0A1H0RT13"/>
<dbReference type="Pfam" id="PF00583">
    <property type="entry name" value="Acetyltransf_1"/>
    <property type="match status" value="1"/>
</dbReference>
<keyword evidence="2" id="KW-0012">Acyltransferase</keyword>
<dbReference type="InterPro" id="IPR016181">
    <property type="entry name" value="Acyl_CoA_acyltransferase"/>
</dbReference>
<keyword evidence="5" id="KW-1185">Reference proteome</keyword>
<evidence type="ECO:0000313" key="5">
    <source>
        <dbReference type="Proteomes" id="UP000198860"/>
    </source>
</evidence>
<dbReference type="PANTHER" id="PTHR43877">
    <property type="entry name" value="AMINOALKYLPHOSPHONATE N-ACETYLTRANSFERASE-RELATED-RELATED"/>
    <property type="match status" value="1"/>
</dbReference>
<sequence>MHIRELEVKELHTVAEWLFKVNEQDHHYVAWMASEQNEIFEQIWTLTQFKEPLAYVAWEGEKIIGFLGILPFFEQKLCRLLGPFATKDQQEVIERLWDKASLTAQLHFDVVKVACFAANKALVSFTERHQFQMYNVERTLAVHKSSYEASETKNTSIVGLSQEDYEALDAIHPSAAYYTTREMVHLSGDEGNYLWGYQQNGELIGYIYFETIIAGHEGEICFVNVAADHRSSGVGSELIHHALQYAFYALELDVVTLSVRTENQQAEALYKQFGFKEIHTIYAYQKEMKPEPPLSTTIH</sequence>
<dbReference type="GO" id="GO:0016747">
    <property type="term" value="F:acyltransferase activity, transferring groups other than amino-acyl groups"/>
    <property type="evidence" value="ECO:0007669"/>
    <property type="project" value="InterPro"/>
</dbReference>
<dbReference type="SUPFAM" id="SSF55729">
    <property type="entry name" value="Acyl-CoA N-acyltransferases (Nat)"/>
    <property type="match status" value="2"/>
</dbReference>
<dbReference type="Proteomes" id="UP000198860">
    <property type="component" value="Unassembled WGS sequence"/>
</dbReference>
<proteinExistence type="predicted"/>
<dbReference type="Gene3D" id="3.40.630.30">
    <property type="match status" value="2"/>
</dbReference>
<organism evidence="4 5">
    <name type="scientific">Halobacillus aidingensis</name>
    <dbReference type="NCBI Taxonomy" id="240303"/>
    <lineage>
        <taxon>Bacteria</taxon>
        <taxon>Bacillati</taxon>
        <taxon>Bacillota</taxon>
        <taxon>Bacilli</taxon>
        <taxon>Bacillales</taxon>
        <taxon>Bacillaceae</taxon>
        <taxon>Halobacillus</taxon>
    </lineage>
</organism>
<feature type="domain" description="N-acetyltransferase" evidence="3">
    <location>
        <begin position="155"/>
        <end position="293"/>
    </location>
</feature>
<gene>
    <name evidence="4" type="ORF">SAMN05421677_1169</name>
</gene>
<dbReference type="InterPro" id="IPR000182">
    <property type="entry name" value="GNAT_dom"/>
</dbReference>
<dbReference type="PROSITE" id="PS51186">
    <property type="entry name" value="GNAT"/>
    <property type="match status" value="1"/>
</dbReference>
<dbReference type="InterPro" id="IPR050832">
    <property type="entry name" value="Bact_Acetyltransf"/>
</dbReference>
<evidence type="ECO:0000256" key="2">
    <source>
        <dbReference type="ARBA" id="ARBA00023315"/>
    </source>
</evidence>